<dbReference type="InterPro" id="IPR000792">
    <property type="entry name" value="Tscrpt_reg_LuxR_C"/>
</dbReference>
<reference evidence="2" key="2">
    <citation type="submission" date="2022-09" db="EMBL/GenBank/DDBJ databases">
        <title>Biosynthetic gene clusters of Dactylosporangioum fulvum.</title>
        <authorList>
            <person name="Caradec T."/>
        </authorList>
    </citation>
    <scope>NUCLEOTIDE SEQUENCE</scope>
    <source>
        <strain evidence="2">NRRL B-16292</strain>
    </source>
</reference>
<reference evidence="2" key="1">
    <citation type="submission" date="2021-04" db="EMBL/GenBank/DDBJ databases">
        <authorList>
            <person name="Hartkoorn R.C."/>
            <person name="Beaudoing E."/>
            <person name="Hot D."/>
        </authorList>
    </citation>
    <scope>NUCLEOTIDE SEQUENCE</scope>
    <source>
        <strain evidence="2">NRRL B-16292</strain>
    </source>
</reference>
<dbReference type="PROSITE" id="PS50043">
    <property type="entry name" value="HTH_LUXR_2"/>
    <property type="match status" value="1"/>
</dbReference>
<dbReference type="InterPro" id="IPR036388">
    <property type="entry name" value="WH-like_DNA-bd_sf"/>
</dbReference>
<evidence type="ECO:0000259" key="1">
    <source>
        <dbReference type="PROSITE" id="PS50043"/>
    </source>
</evidence>
<dbReference type="EMBL" id="CP073720">
    <property type="protein sequence ID" value="UWP79951.1"/>
    <property type="molecule type" value="Genomic_DNA"/>
</dbReference>
<dbReference type="InterPro" id="IPR016032">
    <property type="entry name" value="Sig_transdc_resp-reg_C-effctor"/>
</dbReference>
<dbReference type="InterPro" id="IPR051797">
    <property type="entry name" value="TrmB-like"/>
</dbReference>
<proteinExistence type="predicted"/>
<dbReference type="CDD" id="cd06170">
    <property type="entry name" value="LuxR_C_like"/>
    <property type="match status" value="1"/>
</dbReference>
<feature type="domain" description="HTH luxR-type" evidence="1">
    <location>
        <begin position="262"/>
        <end position="321"/>
    </location>
</feature>
<dbReference type="PANTHER" id="PTHR34293:SF1">
    <property type="entry name" value="HTH-TYPE TRANSCRIPTIONAL REGULATOR TRMBL2"/>
    <property type="match status" value="1"/>
</dbReference>
<evidence type="ECO:0000313" key="2">
    <source>
        <dbReference type="EMBL" id="UWP79951.1"/>
    </source>
</evidence>
<dbReference type="RefSeq" id="WP_259857709.1">
    <property type="nucleotide sequence ID" value="NZ_BAAAST010000001.1"/>
</dbReference>
<dbReference type="Pfam" id="PF00196">
    <property type="entry name" value="GerE"/>
    <property type="match status" value="1"/>
</dbReference>
<organism evidence="2 3">
    <name type="scientific">Dactylosporangium fulvum</name>
    <dbReference type="NCBI Taxonomy" id="53359"/>
    <lineage>
        <taxon>Bacteria</taxon>
        <taxon>Bacillati</taxon>
        <taxon>Actinomycetota</taxon>
        <taxon>Actinomycetes</taxon>
        <taxon>Micromonosporales</taxon>
        <taxon>Micromonosporaceae</taxon>
        <taxon>Dactylosporangium</taxon>
    </lineage>
</organism>
<name>A0ABY5VT00_9ACTN</name>
<dbReference type="Proteomes" id="UP001059617">
    <property type="component" value="Chromosome"/>
</dbReference>
<dbReference type="Gene3D" id="1.10.10.10">
    <property type="entry name" value="Winged helix-like DNA-binding domain superfamily/Winged helix DNA-binding domain"/>
    <property type="match status" value="1"/>
</dbReference>
<keyword evidence="3" id="KW-1185">Reference proteome</keyword>
<gene>
    <name evidence="2" type="ORF">Dfulv_32945</name>
</gene>
<evidence type="ECO:0000313" key="3">
    <source>
        <dbReference type="Proteomes" id="UP001059617"/>
    </source>
</evidence>
<accession>A0ABY5VT00</accession>
<dbReference type="SMART" id="SM00421">
    <property type="entry name" value="HTH_LUXR"/>
    <property type="match status" value="1"/>
</dbReference>
<dbReference type="PANTHER" id="PTHR34293">
    <property type="entry name" value="HTH-TYPE TRANSCRIPTIONAL REGULATOR TRMBL2"/>
    <property type="match status" value="1"/>
</dbReference>
<protein>
    <submittedName>
        <fullName evidence="2">Helix-turn-helix transcriptional regulator</fullName>
    </submittedName>
</protein>
<dbReference type="SUPFAM" id="SSF46894">
    <property type="entry name" value="C-terminal effector domain of the bipartite response regulators"/>
    <property type="match status" value="1"/>
</dbReference>
<sequence length="323" mass="35192">MDHVEGVTDRLDDLTVTAYRQIVETGDWDDDNLQAVTGAAAEELDAVRRSLAALRVIEPCPDRGRGWTAVSPHVAMARLVSPIEADARRRAAQAARLRYQLQRLVPVHEQSQHSRYGQALEVVGDEAALADLLDDELSRSASSVSVLEPGVERLPLARYVDACKRGVRVRAVHQHAVRYDLPAAAFMKMLTHAGGTFGTVDELPLRLFVFDGRTGVLIASDGPTATVVVRQPLMVMMLAGLFDSTWHRAVPFEAADPQPACVPDDVKRAILRLLATGAKDELVARRLGISVRTCRRYISEIMESIGATSRFQAGVVARASGLA</sequence>